<gene>
    <name evidence="1" type="ORF">AB2L27_08260</name>
</gene>
<proteinExistence type="predicted"/>
<sequence>MLGSRPASRRRPRTPVAVALVAVLALGVAGGWTWWSGRPDRWVDGSRHGPWRAVFDGEGRTTSDGSSITLSPRPAARAGVTHAGLVVSVGSYRDVRFSVRMHTLRQLRTGTAPNPWEVGWVVWHYEGPQRFYYFVLKPNGWELGKADPRWPGAQRFLATGPSPAEGGRAHDVVVRQVGATVTVDVDGAAVVEFTDTDSPYPGGSVGVYSEDAEVEFGDLTATPLP</sequence>
<dbReference type="RefSeq" id="WP_370441004.1">
    <property type="nucleotide sequence ID" value="NZ_JBGFTU010000008.1"/>
</dbReference>
<dbReference type="EMBL" id="JBGFTU010000008">
    <property type="protein sequence ID" value="MEZ0164756.1"/>
    <property type="molecule type" value="Genomic_DNA"/>
</dbReference>
<comment type="caution">
    <text evidence="1">The sequence shown here is derived from an EMBL/GenBank/DDBJ whole genome shotgun (WGS) entry which is preliminary data.</text>
</comment>
<protein>
    <submittedName>
        <fullName evidence="1">Calcium-binding protein</fullName>
    </submittedName>
</protein>
<accession>A0ABV4GZL8</accession>
<dbReference type="Gene3D" id="2.60.120.560">
    <property type="entry name" value="Exo-inulinase, domain 1"/>
    <property type="match status" value="1"/>
</dbReference>
<evidence type="ECO:0000313" key="1">
    <source>
        <dbReference type="EMBL" id="MEZ0164756.1"/>
    </source>
</evidence>
<keyword evidence="2" id="KW-1185">Reference proteome</keyword>
<dbReference type="Proteomes" id="UP001565927">
    <property type="component" value="Unassembled WGS sequence"/>
</dbReference>
<organism evidence="1 2">
    <name type="scientific">Kineococcus halophytocola</name>
    <dbReference type="NCBI Taxonomy" id="3234027"/>
    <lineage>
        <taxon>Bacteria</taxon>
        <taxon>Bacillati</taxon>
        <taxon>Actinomycetota</taxon>
        <taxon>Actinomycetes</taxon>
        <taxon>Kineosporiales</taxon>
        <taxon>Kineosporiaceae</taxon>
        <taxon>Kineococcus</taxon>
    </lineage>
</organism>
<evidence type="ECO:0000313" key="2">
    <source>
        <dbReference type="Proteomes" id="UP001565927"/>
    </source>
</evidence>
<reference evidence="1 2" key="1">
    <citation type="submission" date="2024-07" db="EMBL/GenBank/DDBJ databases">
        <authorList>
            <person name="Thanompreechachai J."/>
            <person name="Duangmal K."/>
        </authorList>
    </citation>
    <scope>NUCLEOTIDE SEQUENCE [LARGE SCALE GENOMIC DNA]</scope>
    <source>
        <strain evidence="1 2">LSe6-4</strain>
    </source>
</reference>
<name>A0ABV4GZL8_9ACTN</name>